<protein>
    <recommendedName>
        <fullName evidence="10">Elongation of very long chain fatty acids protein</fullName>
        <ecNumber evidence="10">2.3.1.199</ecNumber>
    </recommendedName>
    <alternativeName>
        <fullName evidence="10">Very-long-chain 3-oxoacyl-CoA synthase</fullName>
    </alternativeName>
</protein>
<dbReference type="GO" id="GO:0030148">
    <property type="term" value="P:sphingolipid biosynthetic process"/>
    <property type="evidence" value="ECO:0007669"/>
    <property type="project" value="TreeGrafter"/>
</dbReference>
<evidence type="ECO:0000256" key="1">
    <source>
        <dbReference type="ARBA" id="ARBA00004141"/>
    </source>
</evidence>
<dbReference type="KEGG" id="btab:109034811"/>
<dbReference type="AlphaFoldDB" id="A0A9P0AIY8"/>
<dbReference type="Pfam" id="PF01151">
    <property type="entry name" value="ELO"/>
    <property type="match status" value="1"/>
</dbReference>
<evidence type="ECO:0000256" key="4">
    <source>
        <dbReference type="ARBA" id="ARBA00022692"/>
    </source>
</evidence>
<comment type="similarity">
    <text evidence="10">Belongs to the ELO family.</text>
</comment>
<keyword evidence="2 10" id="KW-0444">Lipid biosynthesis</keyword>
<dbReference type="GO" id="GO:0042761">
    <property type="term" value="P:very long-chain fatty acid biosynthetic process"/>
    <property type="evidence" value="ECO:0007669"/>
    <property type="project" value="TreeGrafter"/>
</dbReference>
<evidence type="ECO:0000256" key="7">
    <source>
        <dbReference type="ARBA" id="ARBA00023098"/>
    </source>
</evidence>
<gene>
    <name evidence="11" type="ORF">BEMITA_LOCUS13793</name>
</gene>
<feature type="transmembrane region" description="Helical" evidence="10">
    <location>
        <begin position="201"/>
        <end position="218"/>
    </location>
</feature>
<evidence type="ECO:0000256" key="8">
    <source>
        <dbReference type="ARBA" id="ARBA00023136"/>
    </source>
</evidence>
<keyword evidence="3 10" id="KW-0808">Transferase</keyword>
<evidence type="ECO:0000313" key="12">
    <source>
        <dbReference type="Proteomes" id="UP001152759"/>
    </source>
</evidence>
<dbReference type="EMBL" id="OU963870">
    <property type="protein sequence ID" value="CAH0395628.1"/>
    <property type="molecule type" value="Genomic_DNA"/>
</dbReference>
<feature type="transmembrane region" description="Helical" evidence="10">
    <location>
        <begin position="142"/>
        <end position="160"/>
    </location>
</feature>
<feature type="transmembrane region" description="Helical" evidence="10">
    <location>
        <begin position="166"/>
        <end position="189"/>
    </location>
</feature>
<sequence length="269" mass="31035">MDKINRLNEYLYNYSDPRTKDWPLVTDVAPISLISIGYILFVYALGPALMKSRPAFELKNILAYYNIAQILSCAVVVYWLLVAGWTTKFHLGCMPIDLAVTQENIQLAGIFWWLIILKIAELAETVFFILRKKENQVSGLHVYHHVSTLILAWIGCKFYPGPMATFPILLNSIVHIVMYGYYYLTSLGGEVSQKINKFKKYITIMQMVQFTMILMYASQALMPTCEAPKGLALIFIPDVIVVFYLFYDFYKKSYTEPQKPKTKLKKKKT</sequence>
<dbReference type="GO" id="GO:0005789">
    <property type="term" value="C:endoplasmic reticulum membrane"/>
    <property type="evidence" value="ECO:0007669"/>
    <property type="project" value="TreeGrafter"/>
</dbReference>
<evidence type="ECO:0000256" key="3">
    <source>
        <dbReference type="ARBA" id="ARBA00022679"/>
    </source>
</evidence>
<keyword evidence="4 10" id="KW-0812">Transmembrane</keyword>
<reference evidence="11" key="1">
    <citation type="submission" date="2021-12" db="EMBL/GenBank/DDBJ databases">
        <authorList>
            <person name="King R."/>
        </authorList>
    </citation>
    <scope>NUCLEOTIDE SEQUENCE</scope>
</reference>
<dbReference type="PANTHER" id="PTHR11157">
    <property type="entry name" value="FATTY ACID ACYL TRANSFERASE-RELATED"/>
    <property type="match status" value="1"/>
</dbReference>
<feature type="transmembrane region" description="Helical" evidence="10">
    <location>
        <begin position="62"/>
        <end position="81"/>
    </location>
</feature>
<evidence type="ECO:0000256" key="5">
    <source>
        <dbReference type="ARBA" id="ARBA00022832"/>
    </source>
</evidence>
<dbReference type="EC" id="2.3.1.199" evidence="10"/>
<dbReference type="GO" id="GO:0019367">
    <property type="term" value="P:fatty acid elongation, saturated fatty acid"/>
    <property type="evidence" value="ECO:0007669"/>
    <property type="project" value="TreeGrafter"/>
</dbReference>
<feature type="transmembrane region" description="Helical" evidence="10">
    <location>
        <begin position="230"/>
        <end position="250"/>
    </location>
</feature>
<keyword evidence="8 10" id="KW-0472">Membrane</keyword>
<comment type="subcellular location">
    <subcellularLocation>
        <location evidence="1">Membrane</location>
        <topology evidence="1">Multi-pass membrane protein</topology>
    </subcellularLocation>
</comment>
<keyword evidence="6 10" id="KW-1133">Transmembrane helix</keyword>
<evidence type="ECO:0000256" key="10">
    <source>
        <dbReference type="RuleBase" id="RU361115"/>
    </source>
</evidence>
<organism evidence="11 12">
    <name type="scientific">Bemisia tabaci</name>
    <name type="common">Sweetpotato whitefly</name>
    <name type="synonym">Aleurodes tabaci</name>
    <dbReference type="NCBI Taxonomy" id="7038"/>
    <lineage>
        <taxon>Eukaryota</taxon>
        <taxon>Metazoa</taxon>
        <taxon>Ecdysozoa</taxon>
        <taxon>Arthropoda</taxon>
        <taxon>Hexapoda</taxon>
        <taxon>Insecta</taxon>
        <taxon>Pterygota</taxon>
        <taxon>Neoptera</taxon>
        <taxon>Paraneoptera</taxon>
        <taxon>Hemiptera</taxon>
        <taxon>Sternorrhyncha</taxon>
        <taxon>Aleyrodoidea</taxon>
        <taxon>Aleyrodidae</taxon>
        <taxon>Aleyrodinae</taxon>
        <taxon>Bemisia</taxon>
    </lineage>
</organism>
<keyword evidence="5 10" id="KW-0276">Fatty acid metabolism</keyword>
<dbReference type="GO" id="GO:0034626">
    <property type="term" value="P:fatty acid elongation, polyunsaturated fatty acid"/>
    <property type="evidence" value="ECO:0007669"/>
    <property type="project" value="TreeGrafter"/>
</dbReference>
<dbReference type="Proteomes" id="UP001152759">
    <property type="component" value="Chromosome 9"/>
</dbReference>
<feature type="transmembrane region" description="Helical" evidence="10">
    <location>
        <begin position="110"/>
        <end position="130"/>
    </location>
</feature>
<evidence type="ECO:0000256" key="9">
    <source>
        <dbReference type="ARBA" id="ARBA00023160"/>
    </source>
</evidence>
<proteinExistence type="inferred from homology"/>
<dbReference type="PANTHER" id="PTHR11157:SF69">
    <property type="entry name" value="ELONGATION OF VERY LONG CHAIN FATTY ACIDS PROTEIN 7"/>
    <property type="match status" value="1"/>
</dbReference>
<keyword evidence="9 10" id="KW-0275">Fatty acid biosynthesis</keyword>
<keyword evidence="7 10" id="KW-0443">Lipid metabolism</keyword>
<name>A0A9P0AIY8_BEMTA</name>
<feature type="transmembrane region" description="Helical" evidence="10">
    <location>
        <begin position="28"/>
        <end position="50"/>
    </location>
</feature>
<evidence type="ECO:0000256" key="6">
    <source>
        <dbReference type="ARBA" id="ARBA00022989"/>
    </source>
</evidence>
<dbReference type="GO" id="GO:0009922">
    <property type="term" value="F:fatty acid elongase activity"/>
    <property type="evidence" value="ECO:0007669"/>
    <property type="project" value="UniProtKB-EC"/>
</dbReference>
<evidence type="ECO:0000313" key="11">
    <source>
        <dbReference type="EMBL" id="CAH0395628.1"/>
    </source>
</evidence>
<accession>A0A9P0AIY8</accession>
<dbReference type="InterPro" id="IPR002076">
    <property type="entry name" value="ELO_fam"/>
</dbReference>
<evidence type="ECO:0000256" key="2">
    <source>
        <dbReference type="ARBA" id="ARBA00022516"/>
    </source>
</evidence>
<dbReference type="GO" id="GO:0034625">
    <property type="term" value="P:fatty acid elongation, monounsaturated fatty acid"/>
    <property type="evidence" value="ECO:0007669"/>
    <property type="project" value="TreeGrafter"/>
</dbReference>
<comment type="catalytic activity">
    <reaction evidence="10">
        <text>a very-long-chain acyl-CoA + malonyl-CoA + H(+) = a very-long-chain 3-oxoacyl-CoA + CO2 + CoA</text>
        <dbReference type="Rhea" id="RHEA:32727"/>
        <dbReference type="ChEBI" id="CHEBI:15378"/>
        <dbReference type="ChEBI" id="CHEBI:16526"/>
        <dbReference type="ChEBI" id="CHEBI:57287"/>
        <dbReference type="ChEBI" id="CHEBI:57384"/>
        <dbReference type="ChEBI" id="CHEBI:90725"/>
        <dbReference type="ChEBI" id="CHEBI:90736"/>
        <dbReference type="EC" id="2.3.1.199"/>
    </reaction>
</comment>
<keyword evidence="12" id="KW-1185">Reference proteome</keyword>